<proteinExistence type="predicted"/>
<gene>
    <name evidence="1" type="ORF">CDV36_009238</name>
</gene>
<dbReference type="GO" id="GO:0005739">
    <property type="term" value="C:mitochondrion"/>
    <property type="evidence" value="ECO:0007669"/>
    <property type="project" value="InterPro"/>
</dbReference>
<reference evidence="1 2" key="1">
    <citation type="submission" date="2017-06" db="EMBL/GenBank/DDBJ databases">
        <title>Comparative genomic analysis of Ambrosia Fusariam Clade fungi.</title>
        <authorList>
            <person name="Stajich J.E."/>
            <person name="Carrillo J."/>
            <person name="Kijimoto T."/>
            <person name="Eskalen A."/>
            <person name="O'Donnell K."/>
            <person name="Kasson M."/>
        </authorList>
    </citation>
    <scope>NUCLEOTIDE SEQUENCE [LARGE SCALE GENOMIC DNA]</scope>
    <source>
        <strain evidence="1">UCR3666</strain>
    </source>
</reference>
<organism evidence="1 2">
    <name type="scientific">Fusarium kuroshium</name>
    <dbReference type="NCBI Taxonomy" id="2010991"/>
    <lineage>
        <taxon>Eukaryota</taxon>
        <taxon>Fungi</taxon>
        <taxon>Dikarya</taxon>
        <taxon>Ascomycota</taxon>
        <taxon>Pezizomycotina</taxon>
        <taxon>Sordariomycetes</taxon>
        <taxon>Hypocreomycetidae</taxon>
        <taxon>Hypocreales</taxon>
        <taxon>Nectriaceae</taxon>
        <taxon>Fusarium</taxon>
        <taxon>Fusarium solani species complex</taxon>
    </lineage>
</organism>
<dbReference type="InterPro" id="IPR034595">
    <property type="entry name" value="NDUFAF8"/>
</dbReference>
<evidence type="ECO:0000313" key="2">
    <source>
        <dbReference type="Proteomes" id="UP000277212"/>
    </source>
</evidence>
<comment type="caution">
    <text evidence="1">The sequence shown here is derived from an EMBL/GenBank/DDBJ whole genome shotgun (WGS) entry which is preliminary data.</text>
</comment>
<dbReference type="AlphaFoldDB" id="A0A3M2S0Q7"/>
<dbReference type="GO" id="GO:0032981">
    <property type="term" value="P:mitochondrial respiratory chain complex I assembly"/>
    <property type="evidence" value="ECO:0007669"/>
    <property type="project" value="InterPro"/>
</dbReference>
<name>A0A3M2S0Q7_9HYPO</name>
<dbReference type="PANTHER" id="PTHR34561">
    <property type="entry name" value="NADH DEHYDROGENASE [UBIQUINONE] 1 ALPHA SUBCOMPLEX ASSEMBLY FACTOR 8"/>
    <property type="match status" value="1"/>
</dbReference>
<accession>A0A3M2S0Q7</accession>
<evidence type="ECO:0000313" key="1">
    <source>
        <dbReference type="EMBL" id="RMJ11134.1"/>
    </source>
</evidence>
<protein>
    <submittedName>
        <fullName evidence="1">Uncharacterized protein</fullName>
    </submittedName>
</protein>
<dbReference type="PANTHER" id="PTHR34561:SF1">
    <property type="entry name" value="NADH DEHYDROGENASE [UBIQUINONE] 1 ALPHA SUBCOMPLEX ASSEMBLY FACTOR 8"/>
    <property type="match status" value="1"/>
</dbReference>
<sequence>MNQKTTRPIQKLAKAVSQCSVEAAAYGKCIVADYNSVHKDKCAKEFMKLKDCCL</sequence>
<dbReference type="Proteomes" id="UP000277212">
    <property type="component" value="Unassembled WGS sequence"/>
</dbReference>
<keyword evidence="2" id="KW-1185">Reference proteome</keyword>
<dbReference type="EMBL" id="NKUJ01000178">
    <property type="protein sequence ID" value="RMJ11134.1"/>
    <property type="molecule type" value="Genomic_DNA"/>
</dbReference>
<dbReference type="PROSITE" id="PS51808">
    <property type="entry name" value="CHCH"/>
    <property type="match status" value="1"/>
</dbReference>
<dbReference type="OrthoDB" id="3821113at2759"/>